<feature type="compositionally biased region" description="Basic and acidic residues" evidence="1">
    <location>
        <begin position="157"/>
        <end position="166"/>
    </location>
</feature>
<dbReference type="Proteomes" id="UP001216390">
    <property type="component" value="Chromosome"/>
</dbReference>
<proteinExistence type="predicted"/>
<feature type="region of interest" description="Disordered" evidence="1">
    <location>
        <begin position="131"/>
        <end position="166"/>
    </location>
</feature>
<evidence type="ECO:0000313" key="2">
    <source>
        <dbReference type="EMBL" id="WCO69074.1"/>
    </source>
</evidence>
<name>A0AAE9YDZ5_9ACTN</name>
<protein>
    <submittedName>
        <fullName evidence="2">Uncharacterized protein</fullName>
    </submittedName>
</protein>
<keyword evidence="3" id="KW-1185">Reference proteome</keyword>
<dbReference type="RefSeq" id="WP_272738588.1">
    <property type="nucleotide sequence ID" value="NZ_CP116942.1"/>
</dbReference>
<gene>
    <name evidence="2" type="ORF">PO878_10085</name>
</gene>
<evidence type="ECO:0000313" key="3">
    <source>
        <dbReference type="Proteomes" id="UP001216390"/>
    </source>
</evidence>
<dbReference type="AlphaFoldDB" id="A0AAE9YDZ5"/>
<reference evidence="2" key="1">
    <citation type="submission" date="2023-01" db="EMBL/GenBank/DDBJ databases">
        <title>The diversity of Class Acidimicrobiia in South China Sea sediment environments and the proposal of Iamia marina sp. nov., a novel species of the genus Iamia.</title>
        <authorList>
            <person name="He Y."/>
            <person name="Tian X."/>
        </authorList>
    </citation>
    <scope>NUCLEOTIDE SEQUENCE</scope>
    <source>
        <strain evidence="2">DSM 19957</strain>
    </source>
</reference>
<accession>A0AAE9YDZ5</accession>
<dbReference type="EMBL" id="CP116942">
    <property type="protein sequence ID" value="WCO69074.1"/>
    <property type="molecule type" value="Genomic_DNA"/>
</dbReference>
<evidence type="ECO:0000256" key="1">
    <source>
        <dbReference type="SAM" id="MobiDB-lite"/>
    </source>
</evidence>
<organism evidence="2 3">
    <name type="scientific">Iamia majanohamensis</name>
    <dbReference type="NCBI Taxonomy" id="467976"/>
    <lineage>
        <taxon>Bacteria</taxon>
        <taxon>Bacillati</taxon>
        <taxon>Actinomycetota</taxon>
        <taxon>Acidimicrobiia</taxon>
        <taxon>Acidimicrobiales</taxon>
        <taxon>Iamiaceae</taxon>
        <taxon>Iamia</taxon>
    </lineage>
</organism>
<sequence length="166" mass="17507">MSHAGIDEPEQATEAQVIAWATDEGSNNTVRGRTSVALTFLGKAVAVEASDRLAPFDHGSQLVGEPPESLVRGVQLQANLEAQCSTSYLRTAPQLNADADLTPLPDGEHLGAKQRHAMAGRLEVAAMDARGVSRKGKSPDLIGELDNLPAINPGHTDAGERLRLSP</sequence>
<dbReference type="KEGG" id="ima:PO878_10085"/>